<feature type="region of interest" description="Disordered" evidence="1">
    <location>
        <begin position="390"/>
        <end position="419"/>
    </location>
</feature>
<sequence length="419" mass="47018">MYHRPGDRFNFVHPSSAENNNNNNTNQVRRYPTNNKNINYWRPPSTNSRINSPYIHSWNGKNIGFGYPSFSHSMHYGFQTSNNQKLINILPPSVPVHHTSLNNSGYFRVPLRKPFNNYQKTKPGVKISAKNKAKLLKRSKMQRLKAAKKRTTNAQSSKQQNKFKHNPPRKRAARKARWKKIDLKSKTRNASHESTPQEKPNLTNPTSSTALVSAWLTNNFETPFSSRLSNRSFSLETIDNSTDAVVPLYAAGCPSDLRNVEHGATSFTLPDNISMWSGMESCSLVESQELQHSKPANFGKLLTTESLLQLEKEELVALVLSLQKQVLSDNNRTCRVANTSAVHSSLPDNERSDVHPSNPMESNPSSYPNQSCSRMSVKADPELLNSNCADISSPGDMMPTMTETTTDVSGIKQETKPLC</sequence>
<feature type="compositionally biased region" description="Polar residues" evidence="1">
    <location>
        <begin position="192"/>
        <end position="206"/>
    </location>
</feature>
<feature type="compositionally biased region" description="Basic residues" evidence="1">
    <location>
        <begin position="136"/>
        <end position="151"/>
    </location>
</feature>
<feature type="compositionally biased region" description="Polar residues" evidence="1">
    <location>
        <begin position="32"/>
        <end position="44"/>
    </location>
</feature>
<feature type="region of interest" description="Disordered" evidence="1">
    <location>
        <begin position="136"/>
        <end position="206"/>
    </location>
</feature>
<dbReference type="EMBL" id="KQ418310">
    <property type="protein sequence ID" value="KOF87831.1"/>
    <property type="molecule type" value="Genomic_DNA"/>
</dbReference>
<feature type="compositionally biased region" description="Polar residues" evidence="1">
    <location>
        <begin position="359"/>
        <end position="374"/>
    </location>
</feature>
<dbReference type="KEGG" id="obi:106871058"/>
<feature type="region of interest" description="Disordered" evidence="1">
    <location>
        <begin position="1"/>
        <end position="44"/>
    </location>
</feature>
<feature type="compositionally biased region" description="Basic residues" evidence="1">
    <location>
        <begin position="161"/>
        <end position="178"/>
    </location>
</feature>
<proteinExistence type="predicted"/>
<gene>
    <name evidence="2" type="ORF">OCBIM_22016009mg</name>
</gene>
<evidence type="ECO:0000256" key="1">
    <source>
        <dbReference type="SAM" id="MobiDB-lite"/>
    </source>
</evidence>
<accession>A0A0L8HEY9</accession>
<feature type="region of interest" description="Disordered" evidence="1">
    <location>
        <begin position="341"/>
        <end position="375"/>
    </location>
</feature>
<dbReference type="AlphaFoldDB" id="A0A0L8HEY9"/>
<feature type="compositionally biased region" description="Low complexity" evidence="1">
    <location>
        <begin position="397"/>
        <end position="406"/>
    </location>
</feature>
<evidence type="ECO:0000313" key="2">
    <source>
        <dbReference type="EMBL" id="KOF87831.1"/>
    </source>
</evidence>
<protein>
    <submittedName>
        <fullName evidence="2">Uncharacterized protein</fullName>
    </submittedName>
</protein>
<name>A0A0L8HEY9_OCTBM</name>
<reference evidence="2" key="1">
    <citation type="submission" date="2015-07" db="EMBL/GenBank/DDBJ databases">
        <title>MeaNS - Measles Nucleotide Surveillance Program.</title>
        <authorList>
            <person name="Tran T."/>
            <person name="Druce J."/>
        </authorList>
    </citation>
    <scope>NUCLEOTIDE SEQUENCE</scope>
    <source>
        <strain evidence="2">UCB-OBI-ISO-001</strain>
        <tissue evidence="2">Gonad</tissue>
    </source>
</reference>
<organism evidence="2">
    <name type="scientific">Octopus bimaculoides</name>
    <name type="common">California two-spotted octopus</name>
    <dbReference type="NCBI Taxonomy" id="37653"/>
    <lineage>
        <taxon>Eukaryota</taxon>
        <taxon>Metazoa</taxon>
        <taxon>Spiralia</taxon>
        <taxon>Lophotrochozoa</taxon>
        <taxon>Mollusca</taxon>
        <taxon>Cephalopoda</taxon>
        <taxon>Coleoidea</taxon>
        <taxon>Octopodiformes</taxon>
        <taxon>Octopoda</taxon>
        <taxon>Incirrata</taxon>
        <taxon>Octopodidae</taxon>
        <taxon>Octopus</taxon>
    </lineage>
</organism>